<evidence type="ECO:0000256" key="2">
    <source>
        <dbReference type="ARBA" id="ARBA00022630"/>
    </source>
</evidence>
<dbReference type="Gene3D" id="3.30.70.2450">
    <property type="match status" value="1"/>
</dbReference>
<dbReference type="EMBL" id="BMWG01000011">
    <property type="protein sequence ID" value="GGZ39775.1"/>
    <property type="molecule type" value="Genomic_DNA"/>
</dbReference>
<reference evidence="5" key="2">
    <citation type="submission" date="2020-09" db="EMBL/GenBank/DDBJ databases">
        <authorList>
            <person name="Sun Q."/>
            <person name="Ohkuma M."/>
        </authorList>
    </citation>
    <scope>NUCLEOTIDE SEQUENCE</scope>
    <source>
        <strain evidence="5">JCM 4988</strain>
    </source>
</reference>
<gene>
    <name evidence="5" type="ORF">GCM10010387_37650</name>
</gene>
<name>A0A918UW43_9ACTN</name>
<dbReference type="Proteomes" id="UP000630936">
    <property type="component" value="Unassembled WGS sequence"/>
</dbReference>
<dbReference type="Pfam" id="PF21274">
    <property type="entry name" value="Rng_hyd_C"/>
    <property type="match status" value="1"/>
</dbReference>
<dbReference type="RefSeq" id="WP_229869205.1">
    <property type="nucleotide sequence ID" value="NZ_BMWG01000011.1"/>
</dbReference>
<dbReference type="PANTHER" id="PTHR43004">
    <property type="entry name" value="TRK SYSTEM POTASSIUM UPTAKE PROTEIN"/>
    <property type="match status" value="1"/>
</dbReference>
<protein>
    <submittedName>
        <fullName evidence="5">FAD-dependent oxidoreductase</fullName>
    </submittedName>
</protein>
<keyword evidence="3" id="KW-0274">FAD</keyword>
<dbReference type="Gene3D" id="3.40.30.120">
    <property type="match status" value="1"/>
</dbReference>
<reference evidence="5" key="1">
    <citation type="journal article" date="2014" name="Int. J. Syst. Evol. Microbiol.">
        <title>Complete genome sequence of Corynebacterium casei LMG S-19264T (=DSM 44701T), isolated from a smear-ripened cheese.</title>
        <authorList>
            <consortium name="US DOE Joint Genome Institute (JGI-PGF)"/>
            <person name="Walter F."/>
            <person name="Albersmeier A."/>
            <person name="Kalinowski J."/>
            <person name="Ruckert C."/>
        </authorList>
    </citation>
    <scope>NUCLEOTIDE SEQUENCE</scope>
    <source>
        <strain evidence="5">JCM 4988</strain>
    </source>
</reference>
<keyword evidence="6" id="KW-1185">Reference proteome</keyword>
<dbReference type="Pfam" id="PF01494">
    <property type="entry name" value="FAD_binding_3"/>
    <property type="match status" value="1"/>
</dbReference>
<dbReference type="SUPFAM" id="SSF51905">
    <property type="entry name" value="FAD/NAD(P)-binding domain"/>
    <property type="match status" value="1"/>
</dbReference>
<dbReference type="InterPro" id="IPR050641">
    <property type="entry name" value="RIFMO-like"/>
</dbReference>
<dbReference type="GO" id="GO:0016709">
    <property type="term" value="F:oxidoreductase activity, acting on paired donors, with incorporation or reduction of molecular oxygen, NAD(P)H as one donor, and incorporation of one atom of oxygen"/>
    <property type="evidence" value="ECO:0007669"/>
    <property type="project" value="UniProtKB-ARBA"/>
</dbReference>
<dbReference type="PRINTS" id="PR00420">
    <property type="entry name" value="RNGMNOXGNASE"/>
</dbReference>
<comment type="cofactor">
    <cofactor evidence="1">
        <name>FAD</name>
        <dbReference type="ChEBI" id="CHEBI:57692"/>
    </cofactor>
</comment>
<proteinExistence type="predicted"/>
<sequence>MKQGSDGSAVSADEPVTSDVVIVGGGPVGMLLAHELALQGVRPLVVERLPQPSGVSKAGTLHARTVETLHRRGLREAVQPRPASGGRTSVPFHFAGMFDIDLADVSAEGPVIVGSPQAYAEHVFAERATGLGARIVRGQECTGVHDEGDRVRVDLQGADGTRSQVTARWVVGCDGVRSAVRRSAGIPFTGTPATVAALMGEVRLLDPWSAPAGWQRTPRGWTLIWLNPSGHSRVCTYDFQGPAPDRQAPVTFEELQESMDRIAGRPVPMADAHDLTRFSDAALQAESYRSGRVLLAGDAAHAHFPMGGQGLNTGLQDAVNLGWKLAAEVKGWAPAGLLDTYHTERHPVAARVLYNVRAQVALMHPGVLTDSLRELFRETMHLPQVNDFLTGMISGTDIRYDVNAPGDPLAGTFAPDIRLKTAQGSVSLASLLWKGRPLLIHTAQAADQAALAAPWADRLTVVEVVPESASAMSAPAVLIRPDGYVLWSAQGRGARAPGGLAEVATAWLGAPA</sequence>
<comment type="caution">
    <text evidence="5">The sequence shown here is derived from an EMBL/GenBank/DDBJ whole genome shotgun (WGS) entry which is preliminary data.</text>
</comment>
<dbReference type="AlphaFoldDB" id="A0A918UW43"/>
<organism evidence="5 6">
    <name type="scientific">Streptomyces inusitatus</name>
    <dbReference type="NCBI Taxonomy" id="68221"/>
    <lineage>
        <taxon>Bacteria</taxon>
        <taxon>Bacillati</taxon>
        <taxon>Actinomycetota</taxon>
        <taxon>Actinomycetes</taxon>
        <taxon>Kitasatosporales</taxon>
        <taxon>Streptomycetaceae</taxon>
        <taxon>Streptomyces</taxon>
    </lineage>
</organism>
<evidence type="ECO:0000256" key="3">
    <source>
        <dbReference type="ARBA" id="ARBA00022827"/>
    </source>
</evidence>
<dbReference type="PANTHER" id="PTHR43004:SF19">
    <property type="entry name" value="BINDING MONOOXYGENASE, PUTATIVE (JCVI)-RELATED"/>
    <property type="match status" value="1"/>
</dbReference>
<feature type="domain" description="FAD-binding" evidence="4">
    <location>
        <begin position="18"/>
        <end position="353"/>
    </location>
</feature>
<dbReference type="InterPro" id="IPR002938">
    <property type="entry name" value="FAD-bd"/>
</dbReference>
<dbReference type="InterPro" id="IPR036188">
    <property type="entry name" value="FAD/NAD-bd_sf"/>
</dbReference>
<evidence type="ECO:0000313" key="5">
    <source>
        <dbReference type="EMBL" id="GGZ39775.1"/>
    </source>
</evidence>
<accession>A0A918UW43</accession>
<evidence type="ECO:0000256" key="1">
    <source>
        <dbReference type="ARBA" id="ARBA00001974"/>
    </source>
</evidence>
<dbReference type="Gene3D" id="3.50.50.60">
    <property type="entry name" value="FAD/NAD(P)-binding domain"/>
    <property type="match status" value="1"/>
</dbReference>
<dbReference type="GO" id="GO:0071949">
    <property type="term" value="F:FAD binding"/>
    <property type="evidence" value="ECO:0007669"/>
    <property type="project" value="InterPro"/>
</dbReference>
<keyword evidence="2" id="KW-0285">Flavoprotein</keyword>
<evidence type="ECO:0000259" key="4">
    <source>
        <dbReference type="Pfam" id="PF01494"/>
    </source>
</evidence>
<evidence type="ECO:0000313" key="6">
    <source>
        <dbReference type="Proteomes" id="UP000630936"/>
    </source>
</evidence>